<dbReference type="PATRIC" id="fig|1133568.3.peg.2257"/>
<dbReference type="InterPro" id="IPR011089">
    <property type="entry name" value="GmrSD_C"/>
</dbReference>
<dbReference type="EMBL" id="CP003490">
    <property type="protein sequence ID" value="AFR71582.1"/>
    <property type="molecule type" value="Genomic_DNA"/>
</dbReference>
<feature type="domain" description="GmrSD restriction endonucleases N-terminal" evidence="1">
    <location>
        <begin position="7"/>
        <end position="212"/>
    </location>
</feature>
<evidence type="ECO:0000259" key="1">
    <source>
        <dbReference type="Pfam" id="PF03235"/>
    </source>
</evidence>
<organism evidence="3 4">
    <name type="scientific">Brachyspira pilosicoli B2904</name>
    <dbReference type="NCBI Taxonomy" id="1133568"/>
    <lineage>
        <taxon>Bacteria</taxon>
        <taxon>Pseudomonadati</taxon>
        <taxon>Spirochaetota</taxon>
        <taxon>Spirochaetia</taxon>
        <taxon>Brachyspirales</taxon>
        <taxon>Brachyspiraceae</taxon>
        <taxon>Brachyspira</taxon>
    </lineage>
</organism>
<proteinExistence type="predicted"/>
<dbReference type="KEGG" id="bpj:B2904_orf2254"/>
<dbReference type="Pfam" id="PF03235">
    <property type="entry name" value="GmrSD_N"/>
    <property type="match status" value="1"/>
</dbReference>
<feature type="domain" description="GmrSD restriction endonucleases C-terminal" evidence="2">
    <location>
        <begin position="414"/>
        <end position="543"/>
    </location>
</feature>
<dbReference type="Pfam" id="PF07510">
    <property type="entry name" value="GmrSD_C"/>
    <property type="match status" value="1"/>
</dbReference>
<accession>J9U1D3</accession>
<dbReference type="Proteomes" id="UP000007346">
    <property type="component" value="Chromosome"/>
</dbReference>
<dbReference type="HOGENOM" id="CLU_011736_6_3_12"/>
<evidence type="ECO:0008006" key="5">
    <source>
        <dbReference type="Google" id="ProtNLM"/>
    </source>
</evidence>
<evidence type="ECO:0000259" key="2">
    <source>
        <dbReference type="Pfam" id="PF07510"/>
    </source>
</evidence>
<reference evidence="3 4" key="1">
    <citation type="journal article" date="2012" name="BMC Genomics">
        <title>Comparative genomics of Brachyspira pilosicoli strains: genome rearrangements, reductions and correlation of genetic compliment with phenotypic diversity.</title>
        <authorList>
            <person name="Mappley L.J."/>
            <person name="Black M.L."/>
            <person name="Abuoun M."/>
            <person name="Darby A.C."/>
            <person name="Woodward M.J."/>
            <person name="Parkhill J."/>
            <person name="Turner A.K."/>
            <person name="Bellgard M.I."/>
            <person name="La T."/>
            <person name="Phillips N.D."/>
            <person name="La Ragione R.M."/>
            <person name="Hampson D.J."/>
        </authorList>
    </citation>
    <scope>NUCLEOTIDE SEQUENCE [LARGE SCALE GENOMIC DNA]</scope>
    <source>
        <strain evidence="3">B2904</strain>
    </source>
</reference>
<dbReference type="PANTHER" id="PTHR35149:SF1">
    <property type="entry name" value="DUF5655 DOMAIN-CONTAINING PROTEIN"/>
    <property type="match status" value="1"/>
</dbReference>
<evidence type="ECO:0000313" key="3">
    <source>
        <dbReference type="EMBL" id="AFR71582.1"/>
    </source>
</evidence>
<gene>
    <name evidence="3" type="ORF">B2904_orf2254</name>
</gene>
<protein>
    <recommendedName>
        <fullName evidence="5">DUF262 domain-containing protein</fullName>
    </recommendedName>
</protein>
<dbReference type="PANTHER" id="PTHR35149">
    <property type="entry name" value="SLL5132 PROTEIN"/>
    <property type="match status" value="1"/>
</dbReference>
<sequence length="551" mass="66422">MSCNKIIDLFNKLKFIKVPDYQRAYSWDKDQQINQFFIDIKEHLNKKYYMGHFLFEKHDNSDVYYIIDGQQRLTTIIIFLSCIFKRIKSLNNDVLDMEELKIYESIIMDKKIKFSTVDYDNFFFKEKVIYQKGGKILLETQSQKRISEALDYFDKKLKKYEIDDLKKMIEVIVNANCSMNEVKDQTEAIQMFIYENDRGKSPTDLEKIKSLFMYNINECSNDPKSDNYYINQYFESIYKDISNIENIVDENDVLRITIKTYYKDLNENSIDKIKEDLYKLKNNENIVSFIKKFTEELKDNFNYLRCFIKDKEEKNNYYIRSIINLGINNTIYPFIVGIYKHELDDEKNKIKIIENLENLLIRMKFIGTKAIIENRINEEYKEFIKNGNIDSLLERIEYIKNTSDWWWAYWNNEKLENSIKYGISVEYAKFILWKYETQHLGRFEIQYDKKNIHVEHIAPKTEPKNKPHGYEEYDDDFYNNYIHCLGNLLLLDSKHNEALGNLEFAKKLKTYKYLTQQQEVKDFLPSNGIWGKKAIEKRNKKIVDFVMSHYK</sequence>
<dbReference type="RefSeq" id="WP_014936650.1">
    <property type="nucleotide sequence ID" value="NC_018607.1"/>
</dbReference>
<name>J9U1D3_BRAPL</name>
<evidence type="ECO:0000313" key="4">
    <source>
        <dbReference type="Proteomes" id="UP000007346"/>
    </source>
</evidence>
<dbReference type="AlphaFoldDB" id="J9U1D3"/>
<dbReference type="InterPro" id="IPR004919">
    <property type="entry name" value="GmrSD_N"/>
</dbReference>